<protein>
    <submittedName>
        <fullName evidence="1">GATA type transcriptional activator of nitrogen-regulated proteins</fullName>
    </submittedName>
</protein>
<evidence type="ECO:0000313" key="1">
    <source>
        <dbReference type="EMBL" id="KAJ9654383.1"/>
    </source>
</evidence>
<comment type="caution">
    <text evidence="1">The sequence shown here is derived from an EMBL/GenBank/DDBJ whole genome shotgun (WGS) entry which is preliminary data.</text>
</comment>
<accession>A0ACC3A2F9</accession>
<keyword evidence="2" id="KW-1185">Reference proteome</keyword>
<name>A0ACC3A2F9_9EURO</name>
<reference evidence="1" key="1">
    <citation type="submission" date="2022-10" db="EMBL/GenBank/DDBJ databases">
        <title>Culturing micro-colonial fungi from biological soil crusts in the Mojave desert and describing Neophaeococcomyces mojavensis, and introducing the new genera and species Taxawa tesnikishii.</title>
        <authorList>
            <person name="Kurbessoian T."/>
            <person name="Stajich J.E."/>
        </authorList>
    </citation>
    <scope>NUCLEOTIDE SEQUENCE</scope>
    <source>
        <strain evidence="1">JES_112</strain>
    </source>
</reference>
<proteinExistence type="predicted"/>
<dbReference type="Proteomes" id="UP001172386">
    <property type="component" value="Unassembled WGS sequence"/>
</dbReference>
<organism evidence="1 2">
    <name type="scientific">Neophaeococcomyces mojaviensis</name>
    <dbReference type="NCBI Taxonomy" id="3383035"/>
    <lineage>
        <taxon>Eukaryota</taxon>
        <taxon>Fungi</taxon>
        <taxon>Dikarya</taxon>
        <taxon>Ascomycota</taxon>
        <taxon>Pezizomycotina</taxon>
        <taxon>Eurotiomycetes</taxon>
        <taxon>Chaetothyriomycetidae</taxon>
        <taxon>Chaetothyriales</taxon>
        <taxon>Chaetothyriales incertae sedis</taxon>
        <taxon>Neophaeococcomyces</taxon>
    </lineage>
</organism>
<evidence type="ECO:0000313" key="2">
    <source>
        <dbReference type="Proteomes" id="UP001172386"/>
    </source>
</evidence>
<dbReference type="EMBL" id="JAPDRQ010000122">
    <property type="protein sequence ID" value="KAJ9654383.1"/>
    <property type="molecule type" value="Genomic_DNA"/>
</dbReference>
<sequence>MDGSQLSIPHRIPSPSTSMRAMDSVESGHPPIPEESQMLGQICSNCGTTRTPLWRRSPQGNVICNACGLYQKTRNAPRPTNFKRSTAPAKQKSPHPATTDVPATSNVPLPPSRLQTMPYREPEHVPGSCPGGGQCNGAGGAEGCGGCPAFNNRMSRMAPSSTAASKRAAQTEEDAVAVSGSDHGSPGSTTAAEVESNQSIIGGPASTMIVACKNCGTTVTPLWRRDEQGHPICNACGLYHKLHGSHRPVQMKKSTIKRRKRVVPASLEGEPRPPSESQASVSPDPQAEDVEAPETPSAAKRIRLPPVIDFTGFRPDGSSRITTDPSAYKDAGGGMRSSAGYSHLSQPTGHTAEGMRLDSSFSQSQQDQMASLSAVAVTQEEQRRREERRTNLMREAELMRAALRAKEREIDELER</sequence>
<gene>
    <name evidence="1" type="primary">SFU1</name>
    <name evidence="1" type="ORF">H2198_006545</name>
</gene>